<comment type="caution">
    <text evidence="1">The sequence shown here is derived from an EMBL/GenBank/DDBJ whole genome shotgun (WGS) entry which is preliminary data.</text>
</comment>
<dbReference type="RefSeq" id="WP_307471350.1">
    <property type="nucleotide sequence ID" value="NZ_JAUSUB010000001.1"/>
</dbReference>
<name>A0ABU0ABV5_9BACI</name>
<evidence type="ECO:0000313" key="2">
    <source>
        <dbReference type="Proteomes" id="UP001238088"/>
    </source>
</evidence>
<protein>
    <recommendedName>
        <fullName evidence="3">Group-specific protein</fullName>
    </recommendedName>
</protein>
<dbReference type="EMBL" id="JAUSUB010000001">
    <property type="protein sequence ID" value="MDQ0268530.1"/>
    <property type="molecule type" value="Genomic_DNA"/>
</dbReference>
<evidence type="ECO:0008006" key="3">
    <source>
        <dbReference type="Google" id="ProtNLM"/>
    </source>
</evidence>
<keyword evidence="2" id="KW-1185">Reference proteome</keyword>
<reference evidence="1 2" key="1">
    <citation type="submission" date="2023-07" db="EMBL/GenBank/DDBJ databases">
        <title>Genomic Encyclopedia of Type Strains, Phase IV (KMG-IV): sequencing the most valuable type-strain genomes for metagenomic binning, comparative biology and taxonomic classification.</title>
        <authorList>
            <person name="Goeker M."/>
        </authorList>
    </citation>
    <scope>NUCLEOTIDE SEQUENCE [LARGE SCALE GENOMIC DNA]</scope>
    <source>
        <strain evidence="1 2">DSM 23494</strain>
    </source>
</reference>
<organism evidence="1 2">
    <name type="scientific">Cytobacillus purgationiresistens</name>
    <dbReference type="NCBI Taxonomy" id="863449"/>
    <lineage>
        <taxon>Bacteria</taxon>
        <taxon>Bacillati</taxon>
        <taxon>Bacillota</taxon>
        <taxon>Bacilli</taxon>
        <taxon>Bacillales</taxon>
        <taxon>Bacillaceae</taxon>
        <taxon>Cytobacillus</taxon>
    </lineage>
</organism>
<dbReference type="Proteomes" id="UP001238088">
    <property type="component" value="Unassembled WGS sequence"/>
</dbReference>
<gene>
    <name evidence="1" type="ORF">J2S17_000399</name>
</gene>
<accession>A0ABU0ABV5</accession>
<sequence>MIKKSLIAIIILGLFPKIVPAETNQYIEIYDIKKNEVIMKVPSDINLQKEVKKFLVGITGVNSKFRPIPNKGFMIKIPLEPVVNVENQWLNDLVVEVIIIFPEQDAPCLMVFDDKNKVHFFTFKSDTEEFLSLLNFRP</sequence>
<evidence type="ECO:0000313" key="1">
    <source>
        <dbReference type="EMBL" id="MDQ0268530.1"/>
    </source>
</evidence>
<proteinExistence type="predicted"/>